<keyword evidence="3" id="KW-0285">Flavoprotein</keyword>
<evidence type="ECO:0000256" key="2">
    <source>
        <dbReference type="ARBA" id="ARBA00012637"/>
    </source>
</evidence>
<organism evidence="12 13">
    <name type="scientific">Montanilutibacter psychrotolerans</name>
    <dbReference type="NCBI Taxonomy" id="1327343"/>
    <lineage>
        <taxon>Bacteria</taxon>
        <taxon>Pseudomonadati</taxon>
        <taxon>Pseudomonadota</taxon>
        <taxon>Gammaproteobacteria</taxon>
        <taxon>Lysobacterales</taxon>
        <taxon>Lysobacteraceae</taxon>
        <taxon>Montanilutibacter</taxon>
    </lineage>
</organism>
<comment type="similarity">
    <text evidence="1">Belongs to the NADH dehydrogenase family.</text>
</comment>
<keyword evidence="9" id="KW-1133">Transmembrane helix</keyword>
<proteinExistence type="inferred from homology"/>
<keyword evidence="13" id="KW-1185">Reference proteome</keyword>
<dbReference type="PANTHER" id="PTHR43706:SF47">
    <property type="entry name" value="EXTERNAL NADH-UBIQUINONE OXIDOREDUCTASE 1, MITOCHONDRIAL-RELATED"/>
    <property type="match status" value="1"/>
</dbReference>
<evidence type="ECO:0000256" key="6">
    <source>
        <dbReference type="ARBA" id="ARBA00023002"/>
    </source>
</evidence>
<dbReference type="PRINTS" id="PR00411">
    <property type="entry name" value="PNDRDTASEI"/>
</dbReference>
<keyword evidence="5" id="KW-0809">Transit peptide</keyword>
<dbReference type="InterPro" id="IPR045024">
    <property type="entry name" value="NDH-2"/>
</dbReference>
<evidence type="ECO:0000256" key="7">
    <source>
        <dbReference type="ARBA" id="ARBA00023027"/>
    </source>
</evidence>
<dbReference type="Proteomes" id="UP000267049">
    <property type="component" value="Unassembled WGS sequence"/>
</dbReference>
<evidence type="ECO:0000256" key="4">
    <source>
        <dbReference type="ARBA" id="ARBA00022827"/>
    </source>
</evidence>
<evidence type="ECO:0000256" key="5">
    <source>
        <dbReference type="ARBA" id="ARBA00022946"/>
    </source>
</evidence>
<feature type="domain" description="External alternative NADH-ubiquinone oxidoreductase-like C-terminal" evidence="11">
    <location>
        <begin position="356"/>
        <end position="406"/>
    </location>
</feature>
<evidence type="ECO:0000259" key="11">
    <source>
        <dbReference type="Pfam" id="PF22366"/>
    </source>
</evidence>
<dbReference type="AlphaFoldDB" id="A0A3M8ST99"/>
<evidence type="ECO:0000256" key="9">
    <source>
        <dbReference type="SAM" id="Phobius"/>
    </source>
</evidence>
<keyword evidence="6" id="KW-0560">Oxidoreductase</keyword>
<evidence type="ECO:0000313" key="13">
    <source>
        <dbReference type="Proteomes" id="UP000267049"/>
    </source>
</evidence>
<comment type="catalytic activity">
    <reaction evidence="8">
        <text>a quinone + NADH + H(+) = a quinol + NAD(+)</text>
        <dbReference type="Rhea" id="RHEA:46160"/>
        <dbReference type="ChEBI" id="CHEBI:15378"/>
        <dbReference type="ChEBI" id="CHEBI:24646"/>
        <dbReference type="ChEBI" id="CHEBI:57540"/>
        <dbReference type="ChEBI" id="CHEBI:57945"/>
        <dbReference type="ChEBI" id="CHEBI:132124"/>
        <dbReference type="EC" id="1.6.5.9"/>
    </reaction>
</comment>
<dbReference type="InterPro" id="IPR036188">
    <property type="entry name" value="FAD/NAD-bd_sf"/>
</dbReference>
<dbReference type="EMBL" id="RIBS01000003">
    <property type="protein sequence ID" value="RNF84519.1"/>
    <property type="molecule type" value="Genomic_DNA"/>
</dbReference>
<comment type="caution">
    <text evidence="12">The sequence shown here is derived from an EMBL/GenBank/DDBJ whole genome shotgun (WGS) entry which is preliminary data.</text>
</comment>
<dbReference type="PANTHER" id="PTHR43706">
    <property type="entry name" value="NADH DEHYDROGENASE"/>
    <property type="match status" value="1"/>
</dbReference>
<keyword evidence="9" id="KW-0812">Transmembrane</keyword>
<name>A0A3M8ST99_9GAMM</name>
<evidence type="ECO:0000256" key="1">
    <source>
        <dbReference type="ARBA" id="ARBA00005272"/>
    </source>
</evidence>
<evidence type="ECO:0000313" key="12">
    <source>
        <dbReference type="EMBL" id="RNF84519.1"/>
    </source>
</evidence>
<keyword evidence="4" id="KW-0274">FAD</keyword>
<feature type="transmembrane region" description="Helical" evidence="9">
    <location>
        <begin position="373"/>
        <end position="395"/>
    </location>
</feature>
<dbReference type="RefSeq" id="WP_123087731.1">
    <property type="nucleotide sequence ID" value="NZ_RIBS01000003.1"/>
</dbReference>
<dbReference type="Pfam" id="PF07992">
    <property type="entry name" value="Pyr_redox_2"/>
    <property type="match status" value="1"/>
</dbReference>
<dbReference type="OrthoDB" id="9781621at2"/>
<protein>
    <recommendedName>
        <fullName evidence="2">NADH:ubiquinone reductase (non-electrogenic)</fullName>
        <ecNumber evidence="2">1.6.5.9</ecNumber>
    </recommendedName>
</protein>
<feature type="domain" description="FAD/NAD(P)-binding" evidence="10">
    <location>
        <begin position="8"/>
        <end position="331"/>
    </location>
</feature>
<keyword evidence="7" id="KW-0520">NAD</keyword>
<reference evidence="12 13" key="1">
    <citation type="submission" date="2018-11" db="EMBL/GenBank/DDBJ databases">
        <title>Lysobacter cryohumiis sp. nov., isolated from soil in the Tianshan Mountains, Xinjiang, China.</title>
        <authorList>
            <person name="Luo Y."/>
            <person name="Sheng H."/>
        </authorList>
    </citation>
    <scope>NUCLEOTIDE SEQUENCE [LARGE SCALE GENOMIC DNA]</scope>
    <source>
        <strain evidence="12 13">ZS60</strain>
    </source>
</reference>
<evidence type="ECO:0000259" key="10">
    <source>
        <dbReference type="Pfam" id="PF07992"/>
    </source>
</evidence>
<dbReference type="InterPro" id="IPR054585">
    <property type="entry name" value="NDH2-like_C"/>
</dbReference>
<dbReference type="GO" id="GO:0050136">
    <property type="term" value="F:NADH dehydrogenase (quinone) (non-electrogenic) activity"/>
    <property type="evidence" value="ECO:0007669"/>
    <property type="project" value="UniProtKB-EC"/>
</dbReference>
<evidence type="ECO:0000256" key="8">
    <source>
        <dbReference type="ARBA" id="ARBA00047599"/>
    </source>
</evidence>
<accession>A0A3M8ST99</accession>
<gene>
    <name evidence="12" type="ORF">EER27_09165</name>
</gene>
<sequence>MSGDTRHHVVIVGGGFGGLWATRALASAAVRITLIDRRNHHLFQPLLYQVATAGLSAPDIAAPLRHILRDQRNVEVRLGEVEAIDARARTVRLADGGSLAYDTLLLASGATHAYFGHDDWAEDAPGLKTLDDALHIRRRVLLAFERAEACTDPDERAAWLDFAVVGGGPTGVELAGTLAEIARHTLRHEFRNIDPAHARVRLLEAGPRVLSSFPEALSAKAQRQLERLGVEVVTGRPVGAIDARGYTLGDPADAANATVVPARTVLWAAGVAASPLGALLDAPRDRAGRVRVQADLSVPGHPEIFVAGDLASVQQDGKPVPGVAPAAKQMGAHVAAAIRARLAGKPVPAFRYRDFGNLATIGRMAAVVDVRGFALSGVLAWWFWLAAHVFFLIGFRNRLIVLINWAWAYWSYQRHARIIFGVDRAPDATVDSDAR</sequence>
<keyword evidence="9" id="KW-0472">Membrane</keyword>
<dbReference type="SUPFAM" id="SSF51905">
    <property type="entry name" value="FAD/NAD(P)-binding domain"/>
    <property type="match status" value="2"/>
</dbReference>
<dbReference type="InterPro" id="IPR023753">
    <property type="entry name" value="FAD/NAD-binding_dom"/>
</dbReference>
<dbReference type="Pfam" id="PF22366">
    <property type="entry name" value="NDH2_C"/>
    <property type="match status" value="1"/>
</dbReference>
<dbReference type="EC" id="1.6.5.9" evidence="2"/>
<dbReference type="Gene3D" id="3.50.50.100">
    <property type="match status" value="1"/>
</dbReference>
<dbReference type="PRINTS" id="PR00368">
    <property type="entry name" value="FADPNR"/>
</dbReference>
<evidence type="ECO:0000256" key="3">
    <source>
        <dbReference type="ARBA" id="ARBA00022630"/>
    </source>
</evidence>